<dbReference type="Proteomes" id="UP001521785">
    <property type="component" value="Unassembled WGS sequence"/>
</dbReference>
<feature type="region of interest" description="Disordered" evidence="1">
    <location>
        <begin position="1"/>
        <end position="60"/>
    </location>
</feature>
<gene>
    <name evidence="2" type="ORF">SLS60_011210</name>
</gene>
<evidence type="ECO:0000256" key="1">
    <source>
        <dbReference type="SAM" id="MobiDB-lite"/>
    </source>
</evidence>
<name>A0ABR3QKW4_9PLEO</name>
<proteinExistence type="predicted"/>
<sequence>MTYPQKLKQSRQGSKQKKTSVDVSKETVQEDKGETIPNTPPPPYTEQASQDRNEDPLFDKSDPYPVLAKYAKQTRSFRYVKLHWALVEIVAATFSTDVWSLKTALVRIDPDWAPIMTLDSSSIWDQEGRKLVAEICALVQNLEKEMARSRWLLIHPRDRYLVRKMVLEPVQKFHLNLDFVLEVLGRFKRGHDCRRPESTLLDHWAKSPLTTDLGDIIASHSLFLESLPLDEEARLVLEDYVAAFQKREGLEELCTSEKLQEESLVPGRTCCWPLSDGYMDLARGLRALKTSCIIHDPYESSRTRLRERRNILSPERD</sequence>
<accession>A0ABR3QKW4</accession>
<evidence type="ECO:0000313" key="3">
    <source>
        <dbReference type="Proteomes" id="UP001521785"/>
    </source>
</evidence>
<feature type="compositionally biased region" description="Basic and acidic residues" evidence="1">
    <location>
        <begin position="19"/>
        <end position="34"/>
    </location>
</feature>
<reference evidence="2 3" key="1">
    <citation type="submission" date="2024-02" db="EMBL/GenBank/DDBJ databases">
        <title>De novo assembly and annotation of 12 fungi associated with fruit tree decline syndrome in Ontario, Canada.</title>
        <authorList>
            <person name="Sulman M."/>
            <person name="Ellouze W."/>
            <person name="Ilyukhin E."/>
        </authorList>
    </citation>
    <scope>NUCLEOTIDE SEQUENCE [LARGE SCALE GENOMIC DNA]</scope>
    <source>
        <strain evidence="2 3">M42-189</strain>
    </source>
</reference>
<protein>
    <recommendedName>
        <fullName evidence="4">Prion-inhibition and propagation HeLo domain-containing protein</fullName>
    </recommendedName>
</protein>
<comment type="caution">
    <text evidence="2">The sequence shown here is derived from an EMBL/GenBank/DDBJ whole genome shotgun (WGS) entry which is preliminary data.</text>
</comment>
<evidence type="ECO:0008006" key="4">
    <source>
        <dbReference type="Google" id="ProtNLM"/>
    </source>
</evidence>
<organism evidence="2 3">
    <name type="scientific">Paraconiothyrium brasiliense</name>
    <dbReference type="NCBI Taxonomy" id="300254"/>
    <lineage>
        <taxon>Eukaryota</taxon>
        <taxon>Fungi</taxon>
        <taxon>Dikarya</taxon>
        <taxon>Ascomycota</taxon>
        <taxon>Pezizomycotina</taxon>
        <taxon>Dothideomycetes</taxon>
        <taxon>Pleosporomycetidae</taxon>
        <taxon>Pleosporales</taxon>
        <taxon>Massarineae</taxon>
        <taxon>Didymosphaeriaceae</taxon>
        <taxon>Paraconiothyrium</taxon>
    </lineage>
</organism>
<dbReference type="EMBL" id="JAKJXO020000020">
    <property type="protein sequence ID" value="KAL1592794.1"/>
    <property type="molecule type" value="Genomic_DNA"/>
</dbReference>
<evidence type="ECO:0000313" key="2">
    <source>
        <dbReference type="EMBL" id="KAL1592794.1"/>
    </source>
</evidence>
<feature type="compositionally biased region" description="Basic and acidic residues" evidence="1">
    <location>
        <begin position="49"/>
        <end position="60"/>
    </location>
</feature>
<keyword evidence="3" id="KW-1185">Reference proteome</keyword>